<dbReference type="Gene3D" id="3.10.450.30">
    <property type="entry name" value="Microbial ribonucleases"/>
    <property type="match status" value="1"/>
</dbReference>
<proteinExistence type="predicted"/>
<dbReference type="GO" id="GO:0004521">
    <property type="term" value="F:RNA endonuclease activity"/>
    <property type="evidence" value="ECO:0007669"/>
    <property type="project" value="InterPro"/>
</dbReference>
<keyword evidence="2" id="KW-0378">Hydrolase</keyword>
<keyword evidence="1" id="KW-0540">Nuclease</keyword>
<dbReference type="OrthoDB" id="5326845at2"/>
<feature type="compositionally biased region" description="Polar residues" evidence="3">
    <location>
        <begin position="47"/>
        <end position="57"/>
    </location>
</feature>
<dbReference type="GO" id="GO:0003723">
    <property type="term" value="F:RNA binding"/>
    <property type="evidence" value="ECO:0007669"/>
    <property type="project" value="InterPro"/>
</dbReference>
<name>A0A4R1C010_9ACTN</name>
<dbReference type="SUPFAM" id="SSF53933">
    <property type="entry name" value="Microbial ribonucleases"/>
    <property type="match status" value="1"/>
</dbReference>
<evidence type="ECO:0000256" key="2">
    <source>
        <dbReference type="ARBA" id="ARBA00022801"/>
    </source>
</evidence>
<dbReference type="GO" id="GO:0016787">
    <property type="term" value="F:hydrolase activity"/>
    <property type="evidence" value="ECO:0007669"/>
    <property type="project" value="UniProtKB-KW"/>
</dbReference>
<sequence length="165" mass="18281">MRLPRTRSQWISALVALLVALAAYFWQQHSGTPDSARRSSHASQQSVPVNPGQTVGSPSKDPQAARNGTDPTSGLPLVRIGELPAEAAHTIELIDSNGPYPYDRDGVVFGNFEGFLPEHERGYYHEYTVPTPGESDRGARRIIEGDDHELYYTGDHYASFERISR</sequence>
<protein>
    <submittedName>
        <fullName evidence="4">Uncharacterized protein</fullName>
    </submittedName>
</protein>
<dbReference type="InterPro" id="IPR000026">
    <property type="entry name" value="N1-like"/>
</dbReference>
<evidence type="ECO:0000313" key="5">
    <source>
        <dbReference type="Proteomes" id="UP000295453"/>
    </source>
</evidence>
<dbReference type="Proteomes" id="UP000295453">
    <property type="component" value="Unassembled WGS sequence"/>
</dbReference>
<evidence type="ECO:0000256" key="3">
    <source>
        <dbReference type="SAM" id="MobiDB-lite"/>
    </source>
</evidence>
<dbReference type="Pfam" id="PF00545">
    <property type="entry name" value="Ribonuclease"/>
    <property type="match status" value="1"/>
</dbReference>
<gene>
    <name evidence="4" type="ORF">EPD65_10450</name>
</gene>
<evidence type="ECO:0000256" key="1">
    <source>
        <dbReference type="ARBA" id="ARBA00022722"/>
    </source>
</evidence>
<keyword evidence="5" id="KW-1185">Reference proteome</keyword>
<dbReference type="AlphaFoldDB" id="A0A4R1C010"/>
<organism evidence="4 5">
    <name type="scientific">Nocardioides jejuensis</name>
    <dbReference type="NCBI Taxonomy" id="2502782"/>
    <lineage>
        <taxon>Bacteria</taxon>
        <taxon>Bacillati</taxon>
        <taxon>Actinomycetota</taxon>
        <taxon>Actinomycetes</taxon>
        <taxon>Propionibacteriales</taxon>
        <taxon>Nocardioidaceae</taxon>
        <taxon>Nocardioides</taxon>
    </lineage>
</organism>
<evidence type="ECO:0000313" key="4">
    <source>
        <dbReference type="EMBL" id="TCJ23681.1"/>
    </source>
</evidence>
<accession>A0A4R1C010</accession>
<reference evidence="4 5" key="1">
    <citation type="submission" date="2019-03" db="EMBL/GenBank/DDBJ databases">
        <authorList>
            <person name="Kim M.K.M."/>
        </authorList>
    </citation>
    <scope>NUCLEOTIDE SEQUENCE [LARGE SCALE GENOMIC DNA]</scope>
    <source>
        <strain evidence="4 5">18JY15-6</strain>
    </source>
</reference>
<feature type="region of interest" description="Disordered" evidence="3">
    <location>
        <begin position="32"/>
        <end position="76"/>
    </location>
</feature>
<comment type="caution">
    <text evidence="4">The sequence shown here is derived from an EMBL/GenBank/DDBJ whole genome shotgun (WGS) entry which is preliminary data.</text>
</comment>
<dbReference type="InterPro" id="IPR016191">
    <property type="entry name" value="Ribonuclease/ribotoxin"/>
</dbReference>
<dbReference type="RefSeq" id="WP_131583855.1">
    <property type="nucleotide sequence ID" value="NZ_SJZJ01000016.1"/>
</dbReference>
<dbReference type="EMBL" id="SJZJ01000016">
    <property type="protein sequence ID" value="TCJ23681.1"/>
    <property type="molecule type" value="Genomic_DNA"/>
</dbReference>